<evidence type="ECO:0000259" key="1">
    <source>
        <dbReference type="Pfam" id="PF12146"/>
    </source>
</evidence>
<dbReference type="Gene3D" id="3.30.300.20">
    <property type="match status" value="1"/>
</dbReference>
<feature type="domain" description="Serine aminopeptidase S33" evidence="1">
    <location>
        <begin position="49"/>
        <end position="134"/>
    </location>
</feature>
<dbReference type="Pfam" id="PF02566">
    <property type="entry name" value="OsmC"/>
    <property type="match status" value="1"/>
</dbReference>
<dbReference type="EMBL" id="NRRV01000004">
    <property type="protein sequence ID" value="MBK1629702.1"/>
    <property type="molecule type" value="Genomic_DNA"/>
</dbReference>
<protein>
    <submittedName>
        <fullName evidence="2">Osmotically inducible protein C</fullName>
    </submittedName>
</protein>
<dbReference type="RefSeq" id="WP_200233919.1">
    <property type="nucleotide sequence ID" value="NZ_NRRV01000004.1"/>
</dbReference>
<reference evidence="2 3" key="1">
    <citation type="journal article" date="2020" name="Microorganisms">
        <title>Osmotic Adaptation and Compatible Solute Biosynthesis of Phototrophic Bacteria as Revealed from Genome Analyses.</title>
        <authorList>
            <person name="Imhoff J.F."/>
            <person name="Rahn T."/>
            <person name="Kunzel S."/>
            <person name="Keller A."/>
            <person name="Neulinger S.C."/>
        </authorList>
    </citation>
    <scope>NUCLEOTIDE SEQUENCE [LARGE SCALE GENOMIC DNA]</scope>
    <source>
        <strain evidence="2 3">DSM 6210</strain>
    </source>
</reference>
<organism evidence="2 3">
    <name type="scientific">Thiohalocapsa halophila</name>
    <dbReference type="NCBI Taxonomy" id="69359"/>
    <lineage>
        <taxon>Bacteria</taxon>
        <taxon>Pseudomonadati</taxon>
        <taxon>Pseudomonadota</taxon>
        <taxon>Gammaproteobacteria</taxon>
        <taxon>Chromatiales</taxon>
        <taxon>Chromatiaceae</taxon>
        <taxon>Thiohalocapsa</taxon>
    </lineage>
</organism>
<evidence type="ECO:0000313" key="3">
    <source>
        <dbReference type="Proteomes" id="UP000748752"/>
    </source>
</evidence>
<dbReference type="SUPFAM" id="SSF82784">
    <property type="entry name" value="OsmC-like"/>
    <property type="match status" value="1"/>
</dbReference>
<dbReference type="PANTHER" id="PTHR39624">
    <property type="entry name" value="PROTEIN INVOLVED IN RIMO-MEDIATED BETA-METHYLTHIOLATION OF RIBOSOMAL PROTEIN S12 YCAO"/>
    <property type="match status" value="1"/>
</dbReference>
<gene>
    <name evidence="2" type="ORF">CKO31_02895</name>
</gene>
<dbReference type="Pfam" id="PF12146">
    <property type="entry name" value="Hydrolase_4"/>
    <property type="match status" value="1"/>
</dbReference>
<dbReference type="InterPro" id="IPR015946">
    <property type="entry name" value="KH_dom-like_a/b"/>
</dbReference>
<keyword evidence="3" id="KW-1185">Reference proteome</keyword>
<dbReference type="PANTHER" id="PTHR39624:SF2">
    <property type="entry name" value="OSMC-LIKE PROTEIN"/>
    <property type="match status" value="1"/>
</dbReference>
<dbReference type="InterPro" id="IPR003718">
    <property type="entry name" value="OsmC/Ohr_fam"/>
</dbReference>
<dbReference type="InterPro" id="IPR022742">
    <property type="entry name" value="Hydrolase_4"/>
</dbReference>
<dbReference type="InterPro" id="IPR036102">
    <property type="entry name" value="OsmC/Ohrsf"/>
</dbReference>
<dbReference type="SUPFAM" id="SSF53474">
    <property type="entry name" value="alpha/beta-Hydrolases"/>
    <property type="match status" value="1"/>
</dbReference>
<sequence>MARIKLEFQNTQGHTLSGLLETPPPGVPTLRHALFAHCFTCGKDIAAASRISRALAARGIAVLRFDFTGLGNSDGDFANTSFTSNVQDLIAAAQALEAEHAAPAMLIGHSLGGAAVLAAAHELPSVEVVVTIAAPGSPKHIEHLFSGVRGEMESTGEAEVQVGHRRFRIKREFLDDLEHYADAEHIKRLKRALLVFHSPADEIVPIGEAAKIYQAAKHPKSFISLDDADHLLTDREDSEYVAETLVAWASRYLNLRRHAAEAGPGTAPHVGAGEVVVTEREGRFLRGLYTEHHQLFADEPKAVGGKDLGPSPYDLLLMALGACTSMTIRMYADHKGLPLDDVDVRLKHERIHVDDCEADCDDEIRAGADKQGRIERIERNIDLTGDLTAAQRARLLQIADRCPVHRTMEGNPLMVARLAGQGGPSSGSDSAD</sequence>
<accession>A0ABS1CCU3</accession>
<comment type="caution">
    <text evidence="2">The sequence shown here is derived from an EMBL/GenBank/DDBJ whole genome shotgun (WGS) entry which is preliminary data.</text>
</comment>
<name>A0ABS1CCU3_9GAMM</name>
<dbReference type="Proteomes" id="UP000748752">
    <property type="component" value="Unassembled WGS sequence"/>
</dbReference>
<dbReference type="Gene3D" id="3.40.50.1820">
    <property type="entry name" value="alpha/beta hydrolase"/>
    <property type="match status" value="1"/>
</dbReference>
<dbReference type="InterPro" id="IPR029058">
    <property type="entry name" value="AB_hydrolase_fold"/>
</dbReference>
<evidence type="ECO:0000313" key="2">
    <source>
        <dbReference type="EMBL" id="MBK1629702.1"/>
    </source>
</evidence>
<proteinExistence type="predicted"/>